<evidence type="ECO:0000313" key="7">
    <source>
        <dbReference type="EMBL" id="KAL1496091.1"/>
    </source>
</evidence>
<evidence type="ECO:0000256" key="4">
    <source>
        <dbReference type="SAM" id="MobiDB-lite"/>
    </source>
</evidence>
<keyword evidence="5" id="KW-0812">Transmembrane</keyword>
<dbReference type="Gene3D" id="2.60.120.310">
    <property type="entry name" value="Copper type II, ascorbate-dependent monooxygenase, N-terminal domain"/>
    <property type="match status" value="1"/>
</dbReference>
<keyword evidence="1" id="KW-0732">Signal</keyword>
<protein>
    <recommendedName>
        <fullName evidence="6">Copper type II ascorbate-dependent monooxygenase C-terminal domain-containing protein</fullName>
    </recommendedName>
</protein>
<dbReference type="PANTHER" id="PTHR10680:SF38">
    <property type="entry name" value="BLL1368 PROTEIN"/>
    <property type="match status" value="1"/>
</dbReference>
<feature type="region of interest" description="Disordered" evidence="4">
    <location>
        <begin position="83"/>
        <end position="106"/>
    </location>
</feature>
<dbReference type="Gene3D" id="2.60.120.230">
    <property type="match status" value="1"/>
</dbReference>
<accession>A0AB34IBM0</accession>
<keyword evidence="5" id="KW-0472">Membrane</keyword>
<keyword evidence="2" id="KW-1015">Disulfide bond</keyword>
<reference evidence="7 8" key="1">
    <citation type="journal article" date="2024" name="Science">
        <title>Giant polyketide synthase enzymes in the biosynthesis of giant marine polyether toxins.</title>
        <authorList>
            <person name="Fallon T.R."/>
            <person name="Shende V.V."/>
            <person name="Wierzbicki I.H."/>
            <person name="Pendleton A.L."/>
            <person name="Watervoot N.F."/>
            <person name="Auber R.P."/>
            <person name="Gonzalez D.J."/>
            <person name="Wisecaver J.H."/>
            <person name="Moore B.S."/>
        </authorList>
    </citation>
    <scope>NUCLEOTIDE SEQUENCE [LARGE SCALE GENOMIC DNA]</scope>
    <source>
        <strain evidence="7 8">12B1</strain>
    </source>
</reference>
<evidence type="ECO:0000256" key="1">
    <source>
        <dbReference type="ARBA" id="ARBA00022729"/>
    </source>
</evidence>
<dbReference type="InterPro" id="IPR036939">
    <property type="entry name" value="Cu2_ascorb_mOase_N_sf"/>
</dbReference>
<gene>
    <name evidence="7" type="ORF">AB1Y20_014717</name>
</gene>
<dbReference type="AlphaFoldDB" id="A0AB34IBM0"/>
<dbReference type="GO" id="GO:0016715">
    <property type="term" value="F:oxidoreductase activity, acting on paired donors, with incorporation or reduction of molecular oxygen, reduced ascorbate as one donor, and incorporation of one atom of oxygen"/>
    <property type="evidence" value="ECO:0007669"/>
    <property type="project" value="InterPro"/>
</dbReference>
<feature type="domain" description="Copper type II ascorbate-dependent monooxygenase C-terminal" evidence="6">
    <location>
        <begin position="270"/>
        <end position="372"/>
    </location>
</feature>
<evidence type="ECO:0000256" key="3">
    <source>
        <dbReference type="ARBA" id="ARBA00023180"/>
    </source>
</evidence>
<dbReference type="Pfam" id="PF03712">
    <property type="entry name" value="Cu2_monoox_C"/>
    <property type="match status" value="1"/>
</dbReference>
<evidence type="ECO:0000259" key="6">
    <source>
        <dbReference type="Pfam" id="PF03712"/>
    </source>
</evidence>
<evidence type="ECO:0000313" key="8">
    <source>
        <dbReference type="Proteomes" id="UP001515480"/>
    </source>
</evidence>
<dbReference type="EMBL" id="JBGBPQ010000030">
    <property type="protein sequence ID" value="KAL1496091.1"/>
    <property type="molecule type" value="Genomic_DNA"/>
</dbReference>
<sequence length="392" mass="42743">MADDQTPFLARLERHEVHPRPRRLKRWRVLAWGCICASCLLLSFGAALLLSNARHAIIHAALSAALALNALAREVEAHVARLRGPPTPLPAPSLSEASMGASSDGGEPLESRMFVGAADFAVPPGATYECFGPWKVQERAAMLVRFQPVVNLEVVHHMILFGKASGPSNCRSDVIYSWARTGQRVPLGLDLSTGTPVAGLGFEVGQQPTRAGYRYLSLQVHYQRPSDAPTLAADSSGVELTLSPLPSVRTPLRVEVMALVPFIPAHAVVDQCVRCTVQRGGVVFGYRNHAHRLGRNIWSDHFQYGKREPAMPPLGLQDSQRPQIFRLLAEPRALNTGDVLQLHCIYNATLCDHATTLNIDEERGEMCNQYLLASAELFISCGLNLGCVPSTP</sequence>
<comment type="caution">
    <text evidence="7">The sequence shown here is derived from an EMBL/GenBank/DDBJ whole genome shotgun (WGS) entry which is preliminary data.</text>
</comment>
<dbReference type="PANTHER" id="PTHR10680">
    <property type="entry name" value="PEPTIDYL-GLYCINE ALPHA-AMIDATING MONOOXYGENASE"/>
    <property type="match status" value="1"/>
</dbReference>
<dbReference type="Proteomes" id="UP001515480">
    <property type="component" value="Unassembled WGS sequence"/>
</dbReference>
<keyword evidence="8" id="KW-1185">Reference proteome</keyword>
<feature type="transmembrane region" description="Helical" evidence="5">
    <location>
        <begin position="29"/>
        <end position="50"/>
    </location>
</feature>
<name>A0AB34IBM0_PRYPA</name>
<dbReference type="InterPro" id="IPR014784">
    <property type="entry name" value="Cu2_ascorb_mOase-like_C"/>
</dbReference>
<evidence type="ECO:0000256" key="5">
    <source>
        <dbReference type="SAM" id="Phobius"/>
    </source>
</evidence>
<dbReference type="SUPFAM" id="SSF49742">
    <property type="entry name" value="PHM/PNGase F"/>
    <property type="match status" value="2"/>
</dbReference>
<keyword evidence="5" id="KW-1133">Transmembrane helix</keyword>
<proteinExistence type="predicted"/>
<keyword evidence="3" id="KW-0325">Glycoprotein</keyword>
<organism evidence="7 8">
    <name type="scientific">Prymnesium parvum</name>
    <name type="common">Toxic golden alga</name>
    <dbReference type="NCBI Taxonomy" id="97485"/>
    <lineage>
        <taxon>Eukaryota</taxon>
        <taxon>Haptista</taxon>
        <taxon>Haptophyta</taxon>
        <taxon>Prymnesiophyceae</taxon>
        <taxon>Prymnesiales</taxon>
        <taxon>Prymnesiaceae</taxon>
        <taxon>Prymnesium</taxon>
    </lineage>
</organism>
<evidence type="ECO:0000256" key="2">
    <source>
        <dbReference type="ARBA" id="ARBA00023157"/>
    </source>
</evidence>
<dbReference type="InterPro" id="IPR008977">
    <property type="entry name" value="PHM/PNGase_F_dom_sf"/>
</dbReference>
<dbReference type="InterPro" id="IPR024548">
    <property type="entry name" value="Cu2_monoox_C"/>
</dbReference>
<dbReference type="GO" id="GO:0005507">
    <property type="term" value="F:copper ion binding"/>
    <property type="evidence" value="ECO:0007669"/>
    <property type="project" value="InterPro"/>
</dbReference>